<proteinExistence type="predicted"/>
<gene>
    <name evidence="1" type="ORF">IMCC3135_09205</name>
</gene>
<dbReference type="Proteomes" id="UP000250079">
    <property type="component" value="Chromosome"/>
</dbReference>
<dbReference type="EMBL" id="CP018632">
    <property type="protein sequence ID" value="ASJ71938.1"/>
    <property type="molecule type" value="Genomic_DNA"/>
</dbReference>
<name>A0A2Z2NQJ3_9GAMM</name>
<protein>
    <submittedName>
        <fullName evidence="1">Uncharacterized protein</fullName>
    </submittedName>
</protein>
<reference evidence="1 2" key="1">
    <citation type="submission" date="2016-12" db="EMBL/GenBank/DDBJ databases">
        <authorList>
            <person name="Song W.-J."/>
            <person name="Kurnit D.M."/>
        </authorList>
    </citation>
    <scope>NUCLEOTIDE SEQUENCE [LARGE SCALE GENOMIC DNA]</scope>
    <source>
        <strain evidence="1 2">IMCC3135</strain>
    </source>
</reference>
<evidence type="ECO:0000313" key="1">
    <source>
        <dbReference type="EMBL" id="ASJ71938.1"/>
    </source>
</evidence>
<sequence>MKFQIGLRYLFRISKTSPHRIDDQDMSEYIVIGYLVRAACPNLT</sequence>
<evidence type="ECO:0000313" key="2">
    <source>
        <dbReference type="Proteomes" id="UP000250079"/>
    </source>
</evidence>
<accession>A0A2Z2NQJ3</accession>
<organism evidence="1 2">
    <name type="scientific">Granulosicoccus antarcticus IMCC3135</name>
    <dbReference type="NCBI Taxonomy" id="1192854"/>
    <lineage>
        <taxon>Bacteria</taxon>
        <taxon>Pseudomonadati</taxon>
        <taxon>Pseudomonadota</taxon>
        <taxon>Gammaproteobacteria</taxon>
        <taxon>Chromatiales</taxon>
        <taxon>Granulosicoccaceae</taxon>
        <taxon>Granulosicoccus</taxon>
    </lineage>
</organism>
<dbReference type="AlphaFoldDB" id="A0A2Z2NQJ3"/>
<keyword evidence="2" id="KW-1185">Reference proteome</keyword>
<dbReference type="KEGG" id="gai:IMCC3135_09205"/>